<proteinExistence type="predicted"/>
<dbReference type="EMBL" id="JBFOLJ010000003">
    <property type="protein sequence ID" value="KAL2548820.1"/>
    <property type="molecule type" value="Genomic_DNA"/>
</dbReference>
<protein>
    <submittedName>
        <fullName evidence="1">Uncharacterized protein</fullName>
    </submittedName>
</protein>
<accession>A0ABD1WGK1</accession>
<gene>
    <name evidence="1" type="ORF">Fot_10350</name>
</gene>
<dbReference type="Proteomes" id="UP001604277">
    <property type="component" value="Unassembled WGS sequence"/>
</dbReference>
<reference evidence="2" key="1">
    <citation type="submission" date="2024-07" db="EMBL/GenBank/DDBJ databases">
        <title>Two chromosome-level genome assemblies of Korean endemic species Abeliophyllum distichum and Forsythia ovata (Oleaceae).</title>
        <authorList>
            <person name="Jang H."/>
        </authorList>
    </citation>
    <scope>NUCLEOTIDE SEQUENCE [LARGE SCALE GENOMIC DNA]</scope>
</reference>
<evidence type="ECO:0000313" key="1">
    <source>
        <dbReference type="EMBL" id="KAL2548820.1"/>
    </source>
</evidence>
<comment type="caution">
    <text evidence="1">The sequence shown here is derived from an EMBL/GenBank/DDBJ whole genome shotgun (WGS) entry which is preliminary data.</text>
</comment>
<keyword evidence="2" id="KW-1185">Reference proteome</keyword>
<sequence>MAYMFGIDSILRELKKHYPFYTFALSQCISLDKDSIFPSFRMGLIGKCYKILCIGTHGYGPAAVPLRTPCTIEASPTANPAAIIEATKISEFVALLVFIDWSVVALGALDGNHHPSSLCHVPGCMCSSSSAVVKALALRSSDDQESHETRAYISKRIDDEEIEASNGLNEDTREKHALSKDLLTLRVTAKRKKPGDEHEDLESSYVMNFNTAMRRFGPRDHSSVNSVFGEDSDGESLWNQWFVSRKLQLEEQELQIQVEMLELELGISCFDCRNGGKKLGNESFHGGSLFRIFSFFHVIFVKVFRFTTSEFFLKYE</sequence>
<evidence type="ECO:0000313" key="2">
    <source>
        <dbReference type="Proteomes" id="UP001604277"/>
    </source>
</evidence>
<name>A0ABD1WGK1_9LAMI</name>
<organism evidence="1 2">
    <name type="scientific">Forsythia ovata</name>
    <dbReference type="NCBI Taxonomy" id="205694"/>
    <lineage>
        <taxon>Eukaryota</taxon>
        <taxon>Viridiplantae</taxon>
        <taxon>Streptophyta</taxon>
        <taxon>Embryophyta</taxon>
        <taxon>Tracheophyta</taxon>
        <taxon>Spermatophyta</taxon>
        <taxon>Magnoliopsida</taxon>
        <taxon>eudicotyledons</taxon>
        <taxon>Gunneridae</taxon>
        <taxon>Pentapetalae</taxon>
        <taxon>asterids</taxon>
        <taxon>lamiids</taxon>
        <taxon>Lamiales</taxon>
        <taxon>Oleaceae</taxon>
        <taxon>Forsythieae</taxon>
        <taxon>Forsythia</taxon>
    </lineage>
</organism>
<dbReference type="AlphaFoldDB" id="A0ABD1WGK1"/>